<dbReference type="SUPFAM" id="SSF51905">
    <property type="entry name" value="FAD/NAD(P)-binding domain"/>
    <property type="match status" value="1"/>
</dbReference>
<dbReference type="InterPro" id="IPR027477">
    <property type="entry name" value="Succ_DH/fumarate_Rdtase_cat_sf"/>
</dbReference>
<dbReference type="SUPFAM" id="SSF56425">
    <property type="entry name" value="Succinate dehydrogenase/fumarate reductase flavoprotein, catalytic domain"/>
    <property type="match status" value="1"/>
</dbReference>
<evidence type="ECO:0000256" key="4">
    <source>
        <dbReference type="ARBA" id="ARBA00023002"/>
    </source>
</evidence>
<evidence type="ECO:0000256" key="2">
    <source>
        <dbReference type="ARBA" id="ARBA00022630"/>
    </source>
</evidence>
<dbReference type="GO" id="GO:0033765">
    <property type="term" value="F:steroid dehydrogenase activity, acting on the CH-CH group of donors"/>
    <property type="evidence" value="ECO:0007669"/>
    <property type="project" value="UniProtKB-ARBA"/>
</dbReference>
<dbReference type="InterPro" id="IPR036188">
    <property type="entry name" value="FAD/NAD-bd_sf"/>
</dbReference>
<organism evidence="6 7">
    <name type="scientific">Pseudonocardia endophytica</name>
    <dbReference type="NCBI Taxonomy" id="401976"/>
    <lineage>
        <taxon>Bacteria</taxon>
        <taxon>Bacillati</taxon>
        <taxon>Actinomycetota</taxon>
        <taxon>Actinomycetes</taxon>
        <taxon>Pseudonocardiales</taxon>
        <taxon>Pseudonocardiaceae</taxon>
        <taxon>Pseudonocardia</taxon>
    </lineage>
</organism>
<sequence length="460" mass="47822">MGAPERWDADVVVLGTGAAGMAAVSAAALAGADVVAVDACDDIGGNAVRSTGYVVVVGSDGQRAAGLDDDEETFLADARARVEAAGSSFGVEWDERLAGLFVRESPRAERFLVSRGVRFRRFVPRPAVNTVDRLAAVEDVAMLADAFRPDFARPNVATLHRTLADRLVTDGRRVTGVRVHDRDTGAEREIGARSGVVLATGGYQANPDLRRRYQPARAASSPYLGLDTCRGAGHLMGQAVGGDLVNMTALPPLVMVSSSLVEDAIAVNSDGVRFHDEAGPTDERVLRLRAQPGGRAWYVVDGEVAAEKARLIGGMPSEPVRADTLAGLADRIGVPSAALQDTVDGWNTFLDSGSATDLHGRVVLPPGRRRCARPPFTAVAMVEGVNFPYGGFRTTTDMQVLDVFGDPVPALFAAGDCAGGLNACAELGGIHLGGGFALGRVAGLAAATGSAVRPVAGRTS</sequence>
<comment type="caution">
    <text evidence="6">The sequence shown here is derived from an EMBL/GenBank/DDBJ whole genome shotgun (WGS) entry which is preliminary data.</text>
</comment>
<evidence type="ECO:0000313" key="7">
    <source>
        <dbReference type="Proteomes" id="UP000295560"/>
    </source>
</evidence>
<dbReference type="Proteomes" id="UP000295560">
    <property type="component" value="Unassembled WGS sequence"/>
</dbReference>
<dbReference type="RefSeq" id="WP_243653385.1">
    <property type="nucleotide sequence ID" value="NZ_SMFZ01000001.1"/>
</dbReference>
<dbReference type="GO" id="GO:0008202">
    <property type="term" value="P:steroid metabolic process"/>
    <property type="evidence" value="ECO:0007669"/>
    <property type="project" value="UniProtKB-ARBA"/>
</dbReference>
<dbReference type="Pfam" id="PF00890">
    <property type="entry name" value="FAD_binding_2"/>
    <property type="match status" value="1"/>
</dbReference>
<reference evidence="6 7" key="1">
    <citation type="submission" date="2019-03" db="EMBL/GenBank/DDBJ databases">
        <title>Sequencing the genomes of 1000 actinobacteria strains.</title>
        <authorList>
            <person name="Klenk H.-P."/>
        </authorList>
    </citation>
    <scope>NUCLEOTIDE SEQUENCE [LARGE SCALE GENOMIC DNA]</scope>
    <source>
        <strain evidence="6 7">DSM 44969</strain>
    </source>
</reference>
<dbReference type="PANTHER" id="PTHR43400:SF10">
    <property type="entry name" value="3-OXOSTEROID 1-DEHYDROGENASE"/>
    <property type="match status" value="1"/>
</dbReference>
<proteinExistence type="predicted"/>
<keyword evidence="4" id="KW-0560">Oxidoreductase</keyword>
<comment type="cofactor">
    <cofactor evidence="1">
        <name>FAD</name>
        <dbReference type="ChEBI" id="CHEBI:57692"/>
    </cofactor>
</comment>
<dbReference type="AlphaFoldDB" id="A0A4R1HYX6"/>
<keyword evidence="2" id="KW-0285">Flavoprotein</keyword>
<accession>A0A4R1HYX6</accession>
<dbReference type="InterPro" id="IPR050315">
    <property type="entry name" value="FAD-oxidoreductase_2"/>
</dbReference>
<protein>
    <submittedName>
        <fullName evidence="6">Fumarate reductase flavoprotein subunit/3-oxo-5alpha-steroid 4-dehydrogenase</fullName>
    </submittedName>
</protein>
<evidence type="ECO:0000256" key="1">
    <source>
        <dbReference type="ARBA" id="ARBA00001974"/>
    </source>
</evidence>
<dbReference type="Gene3D" id="3.90.700.10">
    <property type="entry name" value="Succinate dehydrogenase/fumarate reductase flavoprotein, catalytic domain"/>
    <property type="match status" value="1"/>
</dbReference>
<name>A0A4R1HYX6_PSEEN</name>
<keyword evidence="3" id="KW-0274">FAD</keyword>
<dbReference type="PANTHER" id="PTHR43400">
    <property type="entry name" value="FUMARATE REDUCTASE"/>
    <property type="match status" value="1"/>
</dbReference>
<dbReference type="InterPro" id="IPR003953">
    <property type="entry name" value="FAD-dep_OxRdtase_2_FAD-bd"/>
</dbReference>
<evidence type="ECO:0000259" key="5">
    <source>
        <dbReference type="Pfam" id="PF00890"/>
    </source>
</evidence>
<dbReference type="EMBL" id="SMFZ01000001">
    <property type="protein sequence ID" value="TCK26385.1"/>
    <property type="molecule type" value="Genomic_DNA"/>
</dbReference>
<gene>
    <name evidence="6" type="ORF">EV378_2219</name>
</gene>
<feature type="domain" description="FAD-dependent oxidoreductase 2 FAD-binding" evidence="5">
    <location>
        <begin position="10"/>
        <end position="432"/>
    </location>
</feature>
<evidence type="ECO:0000313" key="6">
    <source>
        <dbReference type="EMBL" id="TCK26385.1"/>
    </source>
</evidence>
<evidence type="ECO:0000256" key="3">
    <source>
        <dbReference type="ARBA" id="ARBA00022827"/>
    </source>
</evidence>
<dbReference type="Gene3D" id="3.50.50.60">
    <property type="entry name" value="FAD/NAD(P)-binding domain"/>
    <property type="match status" value="1"/>
</dbReference>
<keyword evidence="7" id="KW-1185">Reference proteome</keyword>